<dbReference type="AlphaFoldDB" id="A0A0A9D4X7"/>
<reference evidence="1" key="2">
    <citation type="journal article" date="2015" name="Data Brief">
        <title>Shoot transcriptome of the giant reed, Arundo donax.</title>
        <authorList>
            <person name="Barrero R.A."/>
            <person name="Guerrero F.D."/>
            <person name="Moolhuijzen P."/>
            <person name="Goolsby J.A."/>
            <person name="Tidwell J."/>
            <person name="Bellgard S.E."/>
            <person name="Bellgard M.I."/>
        </authorList>
    </citation>
    <scope>NUCLEOTIDE SEQUENCE</scope>
    <source>
        <tissue evidence="1">Shoot tissue taken approximately 20 cm above the soil surface</tissue>
    </source>
</reference>
<organism evidence="1">
    <name type="scientific">Arundo donax</name>
    <name type="common">Giant reed</name>
    <name type="synonym">Donax arundinaceus</name>
    <dbReference type="NCBI Taxonomy" id="35708"/>
    <lineage>
        <taxon>Eukaryota</taxon>
        <taxon>Viridiplantae</taxon>
        <taxon>Streptophyta</taxon>
        <taxon>Embryophyta</taxon>
        <taxon>Tracheophyta</taxon>
        <taxon>Spermatophyta</taxon>
        <taxon>Magnoliopsida</taxon>
        <taxon>Liliopsida</taxon>
        <taxon>Poales</taxon>
        <taxon>Poaceae</taxon>
        <taxon>PACMAD clade</taxon>
        <taxon>Arundinoideae</taxon>
        <taxon>Arundineae</taxon>
        <taxon>Arundo</taxon>
    </lineage>
</organism>
<reference evidence="1" key="1">
    <citation type="submission" date="2014-09" db="EMBL/GenBank/DDBJ databases">
        <authorList>
            <person name="Magalhaes I.L.F."/>
            <person name="Oliveira U."/>
            <person name="Santos F.R."/>
            <person name="Vidigal T.H.D.A."/>
            <person name="Brescovit A.D."/>
            <person name="Santos A.J."/>
        </authorList>
    </citation>
    <scope>NUCLEOTIDE SEQUENCE</scope>
    <source>
        <tissue evidence="1">Shoot tissue taken approximately 20 cm above the soil surface</tissue>
    </source>
</reference>
<proteinExistence type="predicted"/>
<dbReference type="EMBL" id="GBRH01215009">
    <property type="protein sequence ID" value="JAD82886.1"/>
    <property type="molecule type" value="Transcribed_RNA"/>
</dbReference>
<accession>A0A0A9D4X7</accession>
<sequence length="68" mass="7895">MIIFTDHTFELRLRNRKALSLRRDADLRRKLCLYSATITPSKLVNVKLASTCSLENSMHFSVTIIEQK</sequence>
<name>A0A0A9D4X7_ARUDO</name>
<evidence type="ECO:0000313" key="1">
    <source>
        <dbReference type="EMBL" id="JAD82886.1"/>
    </source>
</evidence>
<protein>
    <submittedName>
        <fullName evidence="1">Uncharacterized protein</fullName>
    </submittedName>
</protein>